<dbReference type="EMBL" id="CAKXYY010000003">
    <property type="protein sequence ID" value="CAH2351332.1"/>
    <property type="molecule type" value="Genomic_DNA"/>
</dbReference>
<dbReference type="GO" id="GO:0006338">
    <property type="term" value="P:chromatin remodeling"/>
    <property type="evidence" value="ECO:0007669"/>
    <property type="project" value="InterPro"/>
</dbReference>
<evidence type="ECO:0000313" key="7">
    <source>
        <dbReference type="Proteomes" id="UP000837801"/>
    </source>
</evidence>
<evidence type="ECO:0000256" key="3">
    <source>
        <dbReference type="ARBA" id="ARBA00023015"/>
    </source>
</evidence>
<gene>
    <name evidence="6" type="ORF">CLIB1423_03S03906</name>
</gene>
<evidence type="ECO:0000256" key="1">
    <source>
        <dbReference type="ARBA" id="ARBA00004123"/>
    </source>
</evidence>
<organism evidence="6 7">
    <name type="scientific">[Candida] railenensis</name>
    <dbReference type="NCBI Taxonomy" id="45579"/>
    <lineage>
        <taxon>Eukaryota</taxon>
        <taxon>Fungi</taxon>
        <taxon>Dikarya</taxon>
        <taxon>Ascomycota</taxon>
        <taxon>Saccharomycotina</taxon>
        <taxon>Pichiomycetes</taxon>
        <taxon>Debaryomycetaceae</taxon>
        <taxon>Kurtzmaniella</taxon>
    </lineage>
</organism>
<keyword evidence="3" id="KW-0805">Transcription regulation</keyword>
<comment type="caution">
    <text evidence="6">The sequence shown here is derived from an EMBL/GenBank/DDBJ whole genome shotgun (WGS) entry which is preliminary data.</text>
</comment>
<keyword evidence="7" id="KW-1185">Reference proteome</keyword>
<evidence type="ECO:0000256" key="5">
    <source>
        <dbReference type="ARBA" id="ARBA00023242"/>
    </source>
</evidence>
<evidence type="ECO:0000256" key="2">
    <source>
        <dbReference type="ARBA" id="ARBA00010239"/>
    </source>
</evidence>
<sequence>MSQLTYQSKSFLPQALATGIHSRISKDSSNALLVHTAPQGRQAKRHAQQINYAEFDNINDDFDFDEVVNHTSHTATSAANNQIHANTQKLFLKPARRTHHPVGIDDEQKVQALTRQQYVLIPIRLDFEYNNGNSKLVDFFMWNLSESLITPHQFSVMLCSDLELPNHLQQEIAESIQKQIDEYSYASNLQLPPDKEYHVIIDLSVNLDKKLYQDKFEWNLNQNEITPELFADIVVGDMGLPLEFKPAISHSLHEVIIRMKKEIIEGIYNHELHKYQQLGGLIFESGIRITTESSSHNGNDQWEPIVEILTPWEIEKREIERERNIRRLKRENIRREVDDFSSSKRRAGVGRRRHDELDGTWKNY</sequence>
<comment type="subcellular location">
    <subcellularLocation>
        <location evidence="1">Nucleus</location>
    </subcellularLocation>
</comment>
<dbReference type="PANTHER" id="PTHR10019">
    <property type="entry name" value="SNF5"/>
    <property type="match status" value="1"/>
</dbReference>
<dbReference type="Proteomes" id="UP000837801">
    <property type="component" value="Unassembled WGS sequence"/>
</dbReference>
<proteinExistence type="inferred from homology"/>
<dbReference type="AlphaFoldDB" id="A0A9P0QMA8"/>
<keyword evidence="5" id="KW-0539">Nucleus</keyword>
<evidence type="ECO:0000313" key="6">
    <source>
        <dbReference type="EMBL" id="CAH2351332.1"/>
    </source>
</evidence>
<evidence type="ECO:0000256" key="4">
    <source>
        <dbReference type="ARBA" id="ARBA00023163"/>
    </source>
</evidence>
<reference evidence="6" key="1">
    <citation type="submission" date="2022-03" db="EMBL/GenBank/DDBJ databases">
        <authorList>
            <person name="Legras J.-L."/>
            <person name="Devillers H."/>
            <person name="Grondin C."/>
        </authorList>
    </citation>
    <scope>NUCLEOTIDE SEQUENCE</scope>
    <source>
        <strain evidence="6">CLIB 1423</strain>
    </source>
</reference>
<comment type="similarity">
    <text evidence="2">Belongs to the SNF5 family.</text>
</comment>
<accession>A0A9P0QMA8</accession>
<name>A0A9P0QMA8_9ASCO</name>
<dbReference type="OrthoDB" id="10258327at2759"/>
<dbReference type="Pfam" id="PF04855">
    <property type="entry name" value="SNF5"/>
    <property type="match status" value="1"/>
</dbReference>
<keyword evidence="4" id="KW-0804">Transcription</keyword>
<protein>
    <submittedName>
        <fullName evidence="6">Chromatin structure-remodeling complex subunit Sfh1p</fullName>
    </submittedName>
</protein>
<dbReference type="GO" id="GO:0000228">
    <property type="term" value="C:nuclear chromosome"/>
    <property type="evidence" value="ECO:0007669"/>
    <property type="project" value="InterPro"/>
</dbReference>
<dbReference type="InterPro" id="IPR006939">
    <property type="entry name" value="SNF5"/>
</dbReference>